<comment type="caution">
    <text evidence="12">The sequence shown here is derived from an EMBL/GenBank/DDBJ whole genome shotgun (WGS) entry which is preliminary data.</text>
</comment>
<reference evidence="12 13" key="1">
    <citation type="submission" date="2021-03" db="EMBL/GenBank/DDBJ databases">
        <title>Sequencing the genomes of 1000 actinobacteria strains.</title>
        <authorList>
            <person name="Klenk H.-P."/>
        </authorList>
    </citation>
    <scope>NUCLEOTIDE SEQUENCE [LARGE SCALE GENOMIC DNA]</scope>
    <source>
        <strain evidence="12 13">DSM 12936</strain>
    </source>
</reference>
<evidence type="ECO:0000256" key="1">
    <source>
        <dbReference type="ARBA" id="ARBA00003618"/>
    </source>
</evidence>
<proteinExistence type="inferred from homology"/>
<keyword evidence="13" id="KW-1185">Reference proteome</keyword>
<evidence type="ECO:0000313" key="13">
    <source>
        <dbReference type="Proteomes" id="UP000758168"/>
    </source>
</evidence>
<dbReference type="RefSeq" id="WP_210058479.1">
    <property type="nucleotide sequence ID" value="NZ_BAAAMH010000032.1"/>
</dbReference>
<gene>
    <name evidence="12" type="ORF">JOF54_003673</name>
</gene>
<organism evidence="12 13">
    <name type="scientific">Microlunatus capsulatus</name>
    <dbReference type="NCBI Taxonomy" id="99117"/>
    <lineage>
        <taxon>Bacteria</taxon>
        <taxon>Bacillati</taxon>
        <taxon>Actinomycetota</taxon>
        <taxon>Actinomycetes</taxon>
        <taxon>Propionibacteriales</taxon>
        <taxon>Propionibacteriaceae</taxon>
        <taxon>Microlunatus</taxon>
    </lineage>
</organism>
<evidence type="ECO:0000256" key="3">
    <source>
        <dbReference type="ARBA" id="ARBA00021315"/>
    </source>
</evidence>
<evidence type="ECO:0000256" key="4">
    <source>
        <dbReference type="ARBA" id="ARBA00022741"/>
    </source>
</evidence>
<dbReference type="Gene3D" id="3.40.50.300">
    <property type="entry name" value="P-loop containing nucleotide triphosphate hydrolases"/>
    <property type="match status" value="2"/>
</dbReference>
<dbReference type="NCBIfam" id="TIGR00634">
    <property type="entry name" value="recN"/>
    <property type="match status" value="1"/>
</dbReference>
<sequence length="565" mass="59037">MIEELRITDLGVISDATIALHPGFTVVTGETGAGKTMVVTGIGLLLGERADPRAVRNGAERARVEGRFRGVDPAVAARVEEAGGELDDGASGPELLVARHLTAAGRSRAYLGGSGVPAAVCADVTSRLITIHGQSEQVRLAAPERQREILDRFAGPPLAALLGEYRSRFVERRAALAELTELREQAQARAREADLLTFGLIEIEKVAPQPGEDVALAAEAERLQSADDLRLVATTALGALAGGDDEAGGAMTEVGVARKALDGQSDVEVAALAARLAEVSYALGDVAADLARYLDRLDAEPGRLEWIAGRRSALQNLTRKYGATVDEVIAWSADAAARLSTLDSSDDRIAALTERLAVLDAELAGLAGQVTGARTRAAAAFSERVLAELAALAMPHARLLFDLTPAELGPHGADHVELLFSANPGSEPRSLAKVASGGELSRVRLGLEVVLAADAQHQTLVFDEVDAGVGGRVAVEIGRRLAALARHAQVVVVTHLAQVAAFADQHYVVVKSDDGQVTTSGVLPVAEEERAAELARMMAGLETTDSALAHAGELVELAAASRRPV</sequence>
<dbReference type="SUPFAM" id="SSF52540">
    <property type="entry name" value="P-loop containing nucleoside triphosphate hydrolases"/>
    <property type="match status" value="1"/>
</dbReference>
<evidence type="ECO:0000256" key="2">
    <source>
        <dbReference type="ARBA" id="ARBA00009441"/>
    </source>
</evidence>
<feature type="domain" description="RecF/RecN/SMC N-terminal" evidence="11">
    <location>
        <begin position="2"/>
        <end position="515"/>
    </location>
</feature>
<name>A0ABS4ZCH8_9ACTN</name>
<evidence type="ECO:0000256" key="5">
    <source>
        <dbReference type="ARBA" id="ARBA00022763"/>
    </source>
</evidence>
<keyword evidence="7 9" id="KW-0234">DNA repair</keyword>
<evidence type="ECO:0000256" key="10">
    <source>
        <dbReference type="SAM" id="Coils"/>
    </source>
</evidence>
<comment type="similarity">
    <text evidence="2 9">Belongs to the RecN family.</text>
</comment>
<dbReference type="CDD" id="cd03241">
    <property type="entry name" value="ABC_RecN"/>
    <property type="match status" value="1"/>
</dbReference>
<dbReference type="Pfam" id="PF02463">
    <property type="entry name" value="SMC_N"/>
    <property type="match status" value="1"/>
</dbReference>
<dbReference type="InterPro" id="IPR027417">
    <property type="entry name" value="P-loop_NTPase"/>
</dbReference>
<keyword evidence="5 9" id="KW-0227">DNA damage</keyword>
<evidence type="ECO:0000256" key="9">
    <source>
        <dbReference type="PIRNR" id="PIRNR003128"/>
    </source>
</evidence>
<keyword evidence="4" id="KW-0547">Nucleotide-binding</keyword>
<dbReference type="PANTHER" id="PTHR11059">
    <property type="entry name" value="DNA REPAIR PROTEIN RECN"/>
    <property type="match status" value="1"/>
</dbReference>
<accession>A0ABS4ZCH8</accession>
<comment type="function">
    <text evidence="1 9">May be involved in recombinational repair of damaged DNA.</text>
</comment>
<keyword evidence="10" id="KW-0175">Coiled coil</keyword>
<feature type="coiled-coil region" evidence="10">
    <location>
        <begin position="342"/>
        <end position="369"/>
    </location>
</feature>
<evidence type="ECO:0000256" key="6">
    <source>
        <dbReference type="ARBA" id="ARBA00022840"/>
    </source>
</evidence>
<evidence type="ECO:0000313" key="12">
    <source>
        <dbReference type="EMBL" id="MBP2418751.1"/>
    </source>
</evidence>
<dbReference type="EMBL" id="JAGIOB010000001">
    <property type="protein sequence ID" value="MBP2418751.1"/>
    <property type="molecule type" value="Genomic_DNA"/>
</dbReference>
<dbReference type="Proteomes" id="UP000758168">
    <property type="component" value="Unassembled WGS sequence"/>
</dbReference>
<dbReference type="InterPro" id="IPR004604">
    <property type="entry name" value="DNA_recomb/repair_RecN"/>
</dbReference>
<evidence type="ECO:0000256" key="7">
    <source>
        <dbReference type="ARBA" id="ARBA00023204"/>
    </source>
</evidence>
<dbReference type="PANTHER" id="PTHR11059:SF0">
    <property type="entry name" value="DNA REPAIR PROTEIN RECN"/>
    <property type="match status" value="1"/>
</dbReference>
<evidence type="ECO:0000259" key="11">
    <source>
        <dbReference type="Pfam" id="PF02463"/>
    </source>
</evidence>
<evidence type="ECO:0000256" key="8">
    <source>
        <dbReference type="ARBA" id="ARBA00033408"/>
    </source>
</evidence>
<keyword evidence="6" id="KW-0067">ATP-binding</keyword>
<dbReference type="InterPro" id="IPR003395">
    <property type="entry name" value="RecF/RecN/SMC_N"/>
</dbReference>
<dbReference type="PIRSF" id="PIRSF003128">
    <property type="entry name" value="RecN"/>
    <property type="match status" value="1"/>
</dbReference>
<protein>
    <recommendedName>
        <fullName evidence="3 9">DNA repair protein RecN</fullName>
    </recommendedName>
    <alternativeName>
        <fullName evidence="8 9">Recombination protein N</fullName>
    </alternativeName>
</protein>